<protein>
    <submittedName>
        <fullName evidence="2">Nucleotidyltransferase domain-containing protein</fullName>
    </submittedName>
</protein>
<feature type="domain" description="Polymerase nucleotidyl transferase" evidence="1">
    <location>
        <begin position="36"/>
        <end position="80"/>
    </location>
</feature>
<sequence>MQLPVINPNIPFQSQYQPVVSSLIAYLKAGLKDNLHSVYIYGSVARKTACPGRSNIDVIVVTHRHFEDQKTTIFNTLRWRFKKDYPFVTDVSIETALVEEVASLDSLFSWGFLLRHCSVCVYGPDLAECFGHYEPSWEIAKFWNMDIADWVSYYRDKIAKSNNPDEQVKAQQSIAKKLLRASYSLVMYRDKQWIDDPVACGEQFLHYHPERQTDVERLGILLKTQRAIPKRSVIGLLDDYGQWVVKQYQKTEFRIG</sequence>
<dbReference type="AlphaFoldDB" id="A0A1M4YNQ2"/>
<accession>A0A1M4YNQ2</accession>
<dbReference type="InterPro" id="IPR043519">
    <property type="entry name" value="NT_sf"/>
</dbReference>
<dbReference type="GO" id="GO:0016779">
    <property type="term" value="F:nucleotidyltransferase activity"/>
    <property type="evidence" value="ECO:0007669"/>
    <property type="project" value="InterPro"/>
</dbReference>
<proteinExistence type="predicted"/>
<dbReference type="Proteomes" id="UP000184159">
    <property type="component" value="Unassembled WGS sequence"/>
</dbReference>
<dbReference type="Pfam" id="PF01909">
    <property type="entry name" value="NTP_transf_2"/>
    <property type="match status" value="1"/>
</dbReference>
<dbReference type="Gene3D" id="3.30.460.10">
    <property type="entry name" value="Beta Polymerase, domain 2"/>
    <property type="match status" value="1"/>
</dbReference>
<reference evidence="3" key="1">
    <citation type="submission" date="2016-11" db="EMBL/GenBank/DDBJ databases">
        <authorList>
            <person name="Varghese N."/>
            <person name="Submissions S."/>
        </authorList>
    </citation>
    <scope>NUCLEOTIDE SEQUENCE [LARGE SCALE GENOMIC DNA]</scope>
    <source>
        <strain evidence="3">DSM 21264</strain>
    </source>
</reference>
<dbReference type="InterPro" id="IPR002934">
    <property type="entry name" value="Polymerase_NTP_transf_dom"/>
</dbReference>
<dbReference type="EMBL" id="FQUH01000005">
    <property type="protein sequence ID" value="SHF07283.1"/>
    <property type="molecule type" value="Genomic_DNA"/>
</dbReference>
<dbReference type="RefSeq" id="WP_072957232.1">
    <property type="nucleotide sequence ID" value="NZ_FQUH01000005.1"/>
</dbReference>
<keyword evidence="2" id="KW-0808">Transferase</keyword>
<evidence type="ECO:0000313" key="3">
    <source>
        <dbReference type="Proteomes" id="UP000184159"/>
    </source>
</evidence>
<keyword evidence="3" id="KW-1185">Reference proteome</keyword>
<name>A0A1M4YNQ2_VIBGA</name>
<gene>
    <name evidence="2" type="ORF">SAMN02745781_01385</name>
</gene>
<evidence type="ECO:0000313" key="2">
    <source>
        <dbReference type="EMBL" id="SHF07283.1"/>
    </source>
</evidence>
<evidence type="ECO:0000259" key="1">
    <source>
        <dbReference type="Pfam" id="PF01909"/>
    </source>
</evidence>
<organism evidence="2 3">
    <name type="scientific">Vibrio gazogenes DSM 21264 = NBRC 103151</name>
    <dbReference type="NCBI Taxonomy" id="1123492"/>
    <lineage>
        <taxon>Bacteria</taxon>
        <taxon>Pseudomonadati</taxon>
        <taxon>Pseudomonadota</taxon>
        <taxon>Gammaproteobacteria</taxon>
        <taxon>Vibrionales</taxon>
        <taxon>Vibrionaceae</taxon>
        <taxon>Vibrio</taxon>
    </lineage>
</organism>
<dbReference type="SUPFAM" id="SSF81301">
    <property type="entry name" value="Nucleotidyltransferase"/>
    <property type="match status" value="1"/>
</dbReference>